<dbReference type="GO" id="GO:0005524">
    <property type="term" value="F:ATP binding"/>
    <property type="evidence" value="ECO:0007669"/>
    <property type="project" value="UniProtKB-KW"/>
</dbReference>
<evidence type="ECO:0000256" key="4">
    <source>
        <dbReference type="ARBA" id="ARBA00022614"/>
    </source>
</evidence>
<evidence type="ECO:0000313" key="16">
    <source>
        <dbReference type="EMBL" id="KAK3610240.1"/>
    </source>
</evidence>
<dbReference type="InterPro" id="IPR032675">
    <property type="entry name" value="LRR_dom_sf"/>
</dbReference>
<evidence type="ECO:0000256" key="5">
    <source>
        <dbReference type="ARBA" id="ARBA00022679"/>
    </source>
</evidence>
<dbReference type="SUPFAM" id="SSF52200">
    <property type="entry name" value="Toll/Interleukin receptor TIR domain"/>
    <property type="match status" value="1"/>
</dbReference>
<dbReference type="EC" id="2.7.11.1" evidence="2"/>
<dbReference type="Gene3D" id="3.30.70.1390">
    <property type="entry name" value="ROC domain from the Parkinson's disease-associated leucine-rich repeat kinase 2"/>
    <property type="match status" value="1"/>
</dbReference>
<dbReference type="PROSITE" id="PS00018">
    <property type="entry name" value="EF_HAND_1"/>
    <property type="match status" value="1"/>
</dbReference>
<keyword evidence="9" id="KW-0067">ATP-binding</keyword>
<dbReference type="GO" id="GO:0007165">
    <property type="term" value="P:signal transduction"/>
    <property type="evidence" value="ECO:0007669"/>
    <property type="project" value="InterPro"/>
</dbReference>
<dbReference type="Gene3D" id="3.40.50.10140">
    <property type="entry name" value="Toll/interleukin-1 receptor homology (TIR) domain"/>
    <property type="match status" value="1"/>
</dbReference>
<dbReference type="InterPro" id="IPR036388">
    <property type="entry name" value="WH-like_DNA-bd_sf"/>
</dbReference>
<proteinExistence type="inferred from homology"/>
<evidence type="ECO:0000256" key="13">
    <source>
        <dbReference type="SAM" id="Coils"/>
    </source>
</evidence>
<keyword evidence="17" id="KW-1185">Reference proteome</keyword>
<dbReference type="Gene3D" id="3.30.310.200">
    <property type="match status" value="1"/>
</dbReference>
<reference evidence="16" key="1">
    <citation type="journal article" date="2021" name="Genome Biol. Evol.">
        <title>A High-Quality Reference Genome for a Parasitic Bivalve with Doubly Uniparental Inheritance (Bivalvia: Unionida).</title>
        <authorList>
            <person name="Smith C.H."/>
        </authorList>
    </citation>
    <scope>NUCLEOTIDE SEQUENCE</scope>
    <source>
        <strain evidence="16">CHS0354</strain>
    </source>
</reference>
<keyword evidence="3" id="KW-0723">Serine/threonine-protein kinase</keyword>
<dbReference type="PRINTS" id="PR00449">
    <property type="entry name" value="RASTRNSFRMNG"/>
</dbReference>
<feature type="compositionally biased region" description="Basic and acidic residues" evidence="14">
    <location>
        <begin position="1"/>
        <end position="25"/>
    </location>
</feature>
<feature type="region of interest" description="Disordered" evidence="14">
    <location>
        <begin position="2817"/>
        <end position="3014"/>
    </location>
</feature>
<comment type="similarity">
    <text evidence="1">Belongs to the Toll-like receptor family.</text>
</comment>
<evidence type="ECO:0000256" key="2">
    <source>
        <dbReference type="ARBA" id="ARBA00012513"/>
    </source>
</evidence>
<keyword evidence="10" id="KW-0342">GTP-binding</keyword>
<feature type="coiled-coil region" evidence="13">
    <location>
        <begin position="2517"/>
        <end position="2547"/>
    </location>
</feature>
<dbReference type="Proteomes" id="UP001195483">
    <property type="component" value="Unassembled WGS sequence"/>
</dbReference>
<dbReference type="InterPro" id="IPR035897">
    <property type="entry name" value="Toll_tir_struct_dom_sf"/>
</dbReference>
<feature type="compositionally biased region" description="Basic and acidic residues" evidence="14">
    <location>
        <begin position="2901"/>
        <end position="2921"/>
    </location>
</feature>
<dbReference type="InterPro" id="IPR006553">
    <property type="entry name" value="Leu-rich_rpt_Cys-con_subtyp"/>
</dbReference>
<keyword evidence="13" id="KW-0175">Coiled coil</keyword>
<name>A0AAE0THW7_9BIVA</name>
<evidence type="ECO:0000256" key="10">
    <source>
        <dbReference type="ARBA" id="ARBA00023134"/>
    </source>
</evidence>
<protein>
    <recommendedName>
        <fullName evidence="2">non-specific serine/threonine protein kinase</fullName>
        <ecNumber evidence="2">2.7.11.1</ecNumber>
    </recommendedName>
</protein>
<feature type="compositionally biased region" description="Polar residues" evidence="14">
    <location>
        <begin position="2922"/>
        <end position="2941"/>
    </location>
</feature>
<keyword evidence="5" id="KW-0808">Transferase</keyword>
<evidence type="ECO:0000256" key="12">
    <source>
        <dbReference type="ARBA" id="ARBA00048679"/>
    </source>
</evidence>
<dbReference type="PANTHER" id="PTHR47508:SF1">
    <property type="entry name" value="NON-SPECIFIC SERINE_THREONINE PROTEIN KINASE"/>
    <property type="match status" value="1"/>
</dbReference>
<dbReference type="InterPro" id="IPR000157">
    <property type="entry name" value="TIR_dom"/>
</dbReference>
<evidence type="ECO:0000256" key="14">
    <source>
        <dbReference type="SAM" id="MobiDB-lite"/>
    </source>
</evidence>
<evidence type="ECO:0000256" key="7">
    <source>
        <dbReference type="ARBA" id="ARBA00022741"/>
    </source>
</evidence>
<dbReference type="InterPro" id="IPR027417">
    <property type="entry name" value="P-loop_NTPase"/>
</dbReference>
<keyword evidence="7" id="KW-0547">Nucleotide-binding</keyword>
<dbReference type="PROSITE" id="PS51450">
    <property type="entry name" value="LRR"/>
    <property type="match status" value="2"/>
</dbReference>
<dbReference type="Gene3D" id="1.10.10.10">
    <property type="entry name" value="Winged helix-like DNA-binding domain superfamily/Winged helix DNA-binding domain"/>
    <property type="match status" value="1"/>
</dbReference>
<evidence type="ECO:0000313" key="17">
    <source>
        <dbReference type="Proteomes" id="UP001195483"/>
    </source>
</evidence>
<dbReference type="InterPro" id="IPR057263">
    <property type="entry name" value="COR-B"/>
</dbReference>
<dbReference type="PANTHER" id="PTHR47508">
    <property type="entry name" value="SAM DOMAIN-CONTAINING PROTEIN-RELATED"/>
    <property type="match status" value="1"/>
</dbReference>
<reference evidence="16" key="2">
    <citation type="journal article" date="2021" name="Genome Biol. Evol.">
        <title>Developing a high-quality reference genome for a parasitic bivalve with doubly uniparental inheritance (Bivalvia: Unionida).</title>
        <authorList>
            <person name="Smith C.H."/>
        </authorList>
    </citation>
    <scope>NUCLEOTIDE SEQUENCE</scope>
    <source>
        <strain evidence="16">CHS0354</strain>
        <tissue evidence="16">Mantle</tissue>
    </source>
</reference>
<dbReference type="SMART" id="SM00175">
    <property type="entry name" value="RAB"/>
    <property type="match status" value="1"/>
</dbReference>
<dbReference type="GO" id="GO:0004674">
    <property type="term" value="F:protein serine/threonine kinase activity"/>
    <property type="evidence" value="ECO:0007669"/>
    <property type="project" value="UniProtKB-KW"/>
</dbReference>
<dbReference type="Gene3D" id="3.80.10.10">
    <property type="entry name" value="Ribonuclease Inhibitor"/>
    <property type="match status" value="3"/>
</dbReference>
<evidence type="ECO:0000259" key="15">
    <source>
        <dbReference type="PROSITE" id="PS51424"/>
    </source>
</evidence>
<feature type="compositionally biased region" description="Basic and acidic residues" evidence="14">
    <location>
        <begin position="2863"/>
        <end position="2890"/>
    </location>
</feature>
<dbReference type="Gene3D" id="3.40.50.300">
    <property type="entry name" value="P-loop containing nucleotide triphosphate hydrolases"/>
    <property type="match status" value="1"/>
</dbReference>
<evidence type="ECO:0000256" key="8">
    <source>
        <dbReference type="ARBA" id="ARBA00022777"/>
    </source>
</evidence>
<sequence length="3014" mass="342814">MESKKNANLKKEAQSSKTSELDLKVPEGPVKKVNVAKGRKVPSLPAPGQQDQPPPAPTKQLQMKKKAAETIDVVIEQEHEAKPPAPPPPPPPPALPQDAVTPAFKSRVTPQALREAQNKLKKQNRHLNAVTLDRYELFDKFDFWNHIPLVSIKDVLNMQSMTADVTSLNLSGVEQVTDMFMYLILHCKINFPNLKQVSFVGCYHLTDQGIRWLTIAYTSLETVDVKGCCQLTERSLLQIIQSQKNLTSVDMTGTTVGIIPPSKFGGSMKLHGCPLLSPTKRIYLAPGKLSDKFGVSMNTRLSFKVVILQEDSFPWNTLSILTDGKNIQNKHHPLAVRNEWMAYKGHLWNMYGVNTSYNISELFLSYGSIIVLPYHLKADEEPHQEMCDKLANRILAVFTKHPETMFILLGITDQEATDWSEKITKVKTQVVTALRLKGFTRLKTYLRAALRHNWALAMMNFHDQEVVAAGERFYHIGKKMLEPPQDNPDAMLTLLCPQCIKIGKDQAVSSDVVTDILRQSVESYHRNFHSLCLRYQEELRNTGKMMSTVKFPLLPLETLIGGKHIPDEIVSAFSDTDAYQTVDKFMDVMSLWGKVLYYPHVKGRPGVKDFQQLETVLHKLMTTPAPKRAPIRCLGTDIPYWAKKDLEGIFTSESVDHYLRILEKHGVLLRFPRDPWNEHTGDTCFYILTNNLPDTPTINLEQFWPADVPEDEMQKELNFTLTPGIPESFFPNLLRHCMKLGGISVIWKKGVIINRGPVMVLVEQLADYNGTPIIYLSARVPGKVKNLENPTYMCIWSTLKIYASIVEYLIQKHKLCGYKTVTCSTCAPTGNRYVMWETRGVHHFMEHEVKKGFNCPVDKFKCLPKYLIGPILSLHDVVPAHRDTKVKDKYSSFNRCLLCLNCSVEGTECPRNLENKDSVWTCSCERQGLDCDYCRLCHRCISYLKKLEGTVCPIFKQGQTVRDHIRTEGSLVGASGRDTLTLEEPMTPDLFNRLDLIFIRGCIIHIEVKFEEMGELVWYSSETGEVKVVDKDGKILHQENPQTKAIEGDMISVILCHKGNDFHKAELVLRVNNGTIYARPTPSSTCTLSLTNINPMMYQIIRHGFQLTMNKKEDGVKEDENQMQEETVRGPDGDTFKKCVKTSSYALEAWMLMYKPLLEELLFTTGGVDYSGAVTLNLPRKIDLQVCQFPSFHYLKKELLDHSLCYTRTKVSEMQTIPATAAIPDTWHIYRMIHFVDAEGNPHSNAKLPDGSTPALRLMWAWHLLMATKDRIVLPRVTSNILPDIPHTEEALSKAVIGLQDLIRLQMWKMYLELNDNKDFQKNTTFEPSLFEEESLHLRSELKARLGTSALQEVQSKFFETTILYLCEGHSACMKVEEGLTEVLPEIYGPYSHYLTSIDFPANNIVELKPEIFHVLPNLTSLDASNNYLEKLPSTIGLCKNLHNLSLADNNLSDLPDELADCLKLTRIEISSNVMDVIPPVVTKLHNLERLFCSHMMLTSLPEKIGNLEKLEKLYINGNCFTSLPKSFAKLKNLQDLGLSGVPWVSMSSKKVLSFENFSRFLDSRRIKRWLEAHNEDQAMLFQYFDLDSNGTLDNEEVGKLNAAIFNLFPRFGYRGVEPPDDDTPSGFPEEILSCTNLEYLNMYYQGLVSVPAEIQQLSKLKCLNVGHNPYLLSIPAELGKIHTLQRLELEECPILKTPPKEIRDKGFASTYAYLQRLLSGSTSCMRTKLMLVGLGGAGKTSLVRSLLSKDGKAQLTLGEEITDGIDISTWTVNKDGDQLTFNVWDFAGQTIYYNTHQFFLSNRAVYLLLWNVRLGYEHAGLDFWLNSISVHAPQAPIFVVGSHSDQVASLELPVEELKERYRQIAGFHFVSSWTGMGIKELQQQLVEVALEQQYMGEQIPEVWLKFENFIISRRSTENLIEFKEIEKLAGLSGIFDKGEIFRAVQFLHDLGTIQYFTNEFLKSRVVINPQWIVDVMACVVSVKDSPIKEGRLKHEDINKIWKDYPEELNSWLLRMTEEYDLTFPLESEKVNLVPCLLPEKQPKIDWPELDKNSEEKENKMIYKFDYLPAGLFNRGQVRLHQFSDSALIWKRGSYLKKNGHIAMIQQFRDSELIVTVRGPRPENILFMVHEVFDGLISESFRGVTYDFMMPCLDCAKHNVKEPHMFAASTIRRALELKAPFLQCTKYFHNVSCVDLLTCMPPDSHSDFDLHIAHAVRGLKALRKDLTADIFLSYCDKDVGKDRNSMIHPVMLYDDLKARGYKCYFPPPSQSKSMDDMARALFDASVFVAFMSVHYSNDEACCSIFKYARLVLKKPMVVVAIGDGYNWKQSHLGILLTDEVYINMINDKLPHYQSKLDEFLAAIHEKTNQKKDLTQTAPCFFSYTWVNSKTAVDLGTRYIPNAIGWGDPRELKMYLEKNGIRCWIDVERVGQKGLFEDIAGGLLNARVAVVCISDEYAESSNCCNEFRYASKVLDLPIILAVTGTGSKWRASEIGVLSLNYPIVNFQEKSDTAHARLLQLVKEQLSSHMEQEARLKEKKNKINEEQKNLSFQELYELAQRKLLRQISLYAESQDIAPYPQVFVIDFLEENEKFDETEEKEESSEKSDPSKCLHRMSTEVFISRKSSQLRSWVRVKKFCVHILCEDEEGWHSCSEPILLPDNFGTNYLEKFSPYLSRMSTVVMYNKQLVLNCMKQEQGMEFFKWLEETPQAADSNYQEIYCEFRQMVINADTDKKMGGLARCHLPNGKTIWLCDKHRNRGRITVLSNEVVTAHHKSDDGGTTNYMIVGLKAVDSQKFVQIFQSSEKAYKKVPEIVENVKSPSEKNESKPHKMNKSDSRKKLIQIPSLKMPSSGLSKMVIQEGSEANEKPDDSYKDKPSLVEKEKNVSRKTLIEAKTPTLTKLKVMDNENVQKETSEETKKETVRTGTSSASESKPSATGSKTENGMKGEVILAPKSSTPTDTPKGSGTGISQNITPQSSRTPTNQQVSSSSVGQITQQQLQLRKSERQKSKACVLS</sequence>
<dbReference type="SMART" id="SM00364">
    <property type="entry name" value="LRR_BAC"/>
    <property type="match status" value="3"/>
</dbReference>
<feature type="compositionally biased region" description="Pro residues" evidence="14">
    <location>
        <begin position="83"/>
        <end position="95"/>
    </location>
</feature>
<dbReference type="SUPFAM" id="SSF52047">
    <property type="entry name" value="RNI-like"/>
    <property type="match status" value="1"/>
</dbReference>
<comment type="catalytic activity">
    <reaction evidence="11">
        <text>L-threonyl-[protein] + ATP = O-phospho-L-threonyl-[protein] + ADP + H(+)</text>
        <dbReference type="Rhea" id="RHEA:46608"/>
        <dbReference type="Rhea" id="RHEA-COMP:11060"/>
        <dbReference type="Rhea" id="RHEA-COMP:11605"/>
        <dbReference type="ChEBI" id="CHEBI:15378"/>
        <dbReference type="ChEBI" id="CHEBI:30013"/>
        <dbReference type="ChEBI" id="CHEBI:30616"/>
        <dbReference type="ChEBI" id="CHEBI:61977"/>
        <dbReference type="ChEBI" id="CHEBI:456216"/>
        <dbReference type="EC" id="2.7.11.1"/>
    </reaction>
</comment>
<feature type="region of interest" description="Disordered" evidence="14">
    <location>
        <begin position="1"/>
        <end position="99"/>
    </location>
</feature>
<comment type="caution">
    <text evidence="16">The sequence shown here is derived from an EMBL/GenBank/DDBJ whole genome shotgun (WGS) entry which is preliminary data.</text>
</comment>
<keyword evidence="6" id="KW-0677">Repeat</keyword>
<dbReference type="GO" id="GO:0009966">
    <property type="term" value="P:regulation of signal transduction"/>
    <property type="evidence" value="ECO:0007669"/>
    <property type="project" value="UniProtKB-ARBA"/>
</dbReference>
<dbReference type="SUPFAM" id="SSF52058">
    <property type="entry name" value="L domain-like"/>
    <property type="match status" value="1"/>
</dbReference>
<gene>
    <name evidence="16" type="ORF">CHS0354_022293</name>
</gene>
<dbReference type="InterPro" id="IPR003591">
    <property type="entry name" value="Leu-rich_rpt_typical-subtyp"/>
</dbReference>
<feature type="compositionally biased region" description="Basic and acidic residues" evidence="14">
    <location>
        <begin position="2819"/>
        <end position="2837"/>
    </location>
</feature>
<dbReference type="SUPFAM" id="SSF52540">
    <property type="entry name" value="P-loop containing nucleoside triphosphate hydrolases"/>
    <property type="match status" value="1"/>
</dbReference>
<evidence type="ECO:0000256" key="11">
    <source>
        <dbReference type="ARBA" id="ARBA00047899"/>
    </source>
</evidence>
<evidence type="ECO:0000256" key="3">
    <source>
        <dbReference type="ARBA" id="ARBA00022527"/>
    </source>
</evidence>
<dbReference type="EMBL" id="JAEAOA010001352">
    <property type="protein sequence ID" value="KAK3610240.1"/>
    <property type="molecule type" value="Genomic_DNA"/>
</dbReference>
<dbReference type="InterPro" id="IPR020859">
    <property type="entry name" value="ROC"/>
</dbReference>
<keyword evidence="4" id="KW-0433">Leucine-rich repeat</keyword>
<dbReference type="SMART" id="SM00367">
    <property type="entry name" value="LRR_CC"/>
    <property type="match status" value="3"/>
</dbReference>
<dbReference type="Pfam" id="PF13676">
    <property type="entry name" value="TIR_2"/>
    <property type="match status" value="1"/>
</dbReference>
<dbReference type="Pfam" id="PF25497">
    <property type="entry name" value="COR-B"/>
    <property type="match status" value="1"/>
</dbReference>
<evidence type="ECO:0000256" key="6">
    <source>
        <dbReference type="ARBA" id="ARBA00022737"/>
    </source>
</evidence>
<feature type="domain" description="Roc" evidence="15">
    <location>
        <begin position="1721"/>
        <end position="1893"/>
    </location>
</feature>
<feature type="compositionally biased region" description="Polar residues" evidence="14">
    <location>
        <begin position="2953"/>
        <end position="3000"/>
    </location>
</feature>
<keyword evidence="8" id="KW-0418">Kinase</keyword>
<dbReference type="SMART" id="SM00369">
    <property type="entry name" value="LRR_TYP"/>
    <property type="match status" value="3"/>
</dbReference>
<organism evidence="16 17">
    <name type="scientific">Potamilus streckersoni</name>
    <dbReference type="NCBI Taxonomy" id="2493646"/>
    <lineage>
        <taxon>Eukaryota</taxon>
        <taxon>Metazoa</taxon>
        <taxon>Spiralia</taxon>
        <taxon>Lophotrochozoa</taxon>
        <taxon>Mollusca</taxon>
        <taxon>Bivalvia</taxon>
        <taxon>Autobranchia</taxon>
        <taxon>Heteroconchia</taxon>
        <taxon>Palaeoheterodonta</taxon>
        <taxon>Unionida</taxon>
        <taxon>Unionoidea</taxon>
        <taxon>Unionidae</taxon>
        <taxon>Ambleminae</taxon>
        <taxon>Lampsilini</taxon>
        <taxon>Potamilus</taxon>
    </lineage>
</organism>
<evidence type="ECO:0000256" key="1">
    <source>
        <dbReference type="ARBA" id="ARBA00009634"/>
    </source>
</evidence>
<reference evidence="16" key="3">
    <citation type="submission" date="2023-05" db="EMBL/GenBank/DDBJ databases">
        <authorList>
            <person name="Smith C.H."/>
        </authorList>
    </citation>
    <scope>NUCLEOTIDE SEQUENCE</scope>
    <source>
        <strain evidence="16">CHS0354</strain>
        <tissue evidence="16">Mantle</tissue>
    </source>
</reference>
<evidence type="ECO:0000256" key="9">
    <source>
        <dbReference type="ARBA" id="ARBA00022840"/>
    </source>
</evidence>
<dbReference type="InterPro" id="IPR032171">
    <property type="entry name" value="COR-A"/>
</dbReference>
<dbReference type="InterPro" id="IPR018247">
    <property type="entry name" value="EF_Hand_1_Ca_BS"/>
</dbReference>
<comment type="catalytic activity">
    <reaction evidence="12">
        <text>L-seryl-[protein] + ATP = O-phospho-L-seryl-[protein] + ADP + H(+)</text>
        <dbReference type="Rhea" id="RHEA:17989"/>
        <dbReference type="Rhea" id="RHEA-COMP:9863"/>
        <dbReference type="Rhea" id="RHEA-COMP:11604"/>
        <dbReference type="ChEBI" id="CHEBI:15378"/>
        <dbReference type="ChEBI" id="CHEBI:29999"/>
        <dbReference type="ChEBI" id="CHEBI:30616"/>
        <dbReference type="ChEBI" id="CHEBI:83421"/>
        <dbReference type="ChEBI" id="CHEBI:456216"/>
        <dbReference type="EC" id="2.7.11.1"/>
    </reaction>
</comment>
<dbReference type="Pfam" id="PF16095">
    <property type="entry name" value="COR-A"/>
    <property type="match status" value="1"/>
</dbReference>
<dbReference type="InterPro" id="IPR001611">
    <property type="entry name" value="Leu-rich_rpt"/>
</dbReference>
<accession>A0AAE0THW7</accession>
<dbReference type="Pfam" id="PF08477">
    <property type="entry name" value="Roc"/>
    <property type="match status" value="1"/>
</dbReference>
<dbReference type="PROSITE" id="PS51424">
    <property type="entry name" value="ROC"/>
    <property type="match status" value="1"/>
</dbReference>